<feature type="compositionally biased region" description="Basic and acidic residues" evidence="1">
    <location>
        <begin position="33"/>
        <end position="45"/>
    </location>
</feature>
<dbReference type="EMBL" id="VSSQ01140858">
    <property type="protein sequence ID" value="MPN62613.1"/>
    <property type="molecule type" value="Genomic_DNA"/>
</dbReference>
<dbReference type="AlphaFoldDB" id="A0A645JTI9"/>
<evidence type="ECO:0000256" key="1">
    <source>
        <dbReference type="SAM" id="MobiDB-lite"/>
    </source>
</evidence>
<accession>A0A645JTI9</accession>
<comment type="caution">
    <text evidence="2">The sequence shown here is derived from an EMBL/GenBank/DDBJ whole genome shotgun (WGS) entry which is preliminary data.</text>
</comment>
<gene>
    <name evidence="2" type="ORF">SDC9_210365</name>
</gene>
<evidence type="ECO:0000313" key="2">
    <source>
        <dbReference type="EMBL" id="MPN62613.1"/>
    </source>
</evidence>
<name>A0A645JTI9_9ZZZZ</name>
<proteinExistence type="predicted"/>
<organism evidence="2">
    <name type="scientific">bioreactor metagenome</name>
    <dbReference type="NCBI Taxonomy" id="1076179"/>
    <lineage>
        <taxon>unclassified sequences</taxon>
        <taxon>metagenomes</taxon>
        <taxon>ecological metagenomes</taxon>
    </lineage>
</organism>
<protein>
    <submittedName>
        <fullName evidence="2">Uncharacterized protein</fullName>
    </submittedName>
</protein>
<feature type="compositionally biased region" description="Basic and acidic residues" evidence="1">
    <location>
        <begin position="1"/>
        <end position="16"/>
    </location>
</feature>
<feature type="region of interest" description="Disordered" evidence="1">
    <location>
        <begin position="1"/>
        <end position="54"/>
    </location>
</feature>
<sequence length="54" mass="6134">MPDDGKNRAHQHDRAAGRNNNPKKGTAMAAAVDGRRFFERGRQTQEELPEQEDK</sequence>
<reference evidence="2" key="1">
    <citation type="submission" date="2019-08" db="EMBL/GenBank/DDBJ databases">
        <authorList>
            <person name="Kucharzyk K."/>
            <person name="Murdoch R.W."/>
            <person name="Higgins S."/>
            <person name="Loffler F."/>
        </authorList>
    </citation>
    <scope>NUCLEOTIDE SEQUENCE</scope>
</reference>